<evidence type="ECO:0000313" key="2">
    <source>
        <dbReference type="Proteomes" id="UP000194131"/>
    </source>
</evidence>
<gene>
    <name evidence="1" type="ORF">S3E15_05405</name>
</gene>
<evidence type="ECO:0000313" key="1">
    <source>
        <dbReference type="EMBL" id="OSX92424.1"/>
    </source>
</evidence>
<organism evidence="1 2">
    <name type="scientific">Bacillus mycoides</name>
    <dbReference type="NCBI Taxonomy" id="1405"/>
    <lineage>
        <taxon>Bacteria</taxon>
        <taxon>Bacillati</taxon>
        <taxon>Bacillota</taxon>
        <taxon>Bacilli</taxon>
        <taxon>Bacillales</taxon>
        <taxon>Bacillaceae</taxon>
        <taxon>Bacillus</taxon>
        <taxon>Bacillus cereus group</taxon>
    </lineage>
</organism>
<accession>A0AAP7W7N0</accession>
<protein>
    <submittedName>
        <fullName evidence="1">Uncharacterized protein</fullName>
    </submittedName>
</protein>
<reference evidence="1 2" key="1">
    <citation type="submission" date="2016-12" db="EMBL/GenBank/DDBJ databases">
        <title>Genome Sequences of Twelve Sporeforming Bacillus Species Isolated from Foods.</title>
        <authorList>
            <person name="De Jong A."/>
            <person name="Holsappel S."/>
            <person name="Kuipers O.P."/>
        </authorList>
    </citation>
    <scope>NUCLEOTIDE SEQUENCE [LARGE SCALE GENOMIC DNA]</scope>
    <source>
        <strain evidence="1 2">S3E15</strain>
    </source>
</reference>
<dbReference type="EMBL" id="MRWU01000007">
    <property type="protein sequence ID" value="OSX92424.1"/>
    <property type="molecule type" value="Genomic_DNA"/>
</dbReference>
<dbReference type="AlphaFoldDB" id="A0AAP7W7N0"/>
<name>A0AAP7W7N0_BACMY</name>
<sequence>MEKNLSIRYNLYIEFNRRCEMGNKIANKKDSFHVSMKS</sequence>
<dbReference type="Proteomes" id="UP000194131">
    <property type="component" value="Unassembled WGS sequence"/>
</dbReference>
<comment type="caution">
    <text evidence="1">The sequence shown here is derived from an EMBL/GenBank/DDBJ whole genome shotgun (WGS) entry which is preliminary data.</text>
</comment>
<proteinExistence type="predicted"/>